<organism evidence="1 2">
    <name type="scientific">Rugosimonospora acidiphila</name>
    <dbReference type="NCBI Taxonomy" id="556531"/>
    <lineage>
        <taxon>Bacteria</taxon>
        <taxon>Bacillati</taxon>
        <taxon>Actinomycetota</taxon>
        <taxon>Actinomycetes</taxon>
        <taxon>Micromonosporales</taxon>
        <taxon>Micromonosporaceae</taxon>
        <taxon>Rugosimonospora</taxon>
    </lineage>
</organism>
<evidence type="ECO:0000313" key="2">
    <source>
        <dbReference type="Proteomes" id="UP001501570"/>
    </source>
</evidence>
<dbReference type="Proteomes" id="UP001501570">
    <property type="component" value="Unassembled WGS sequence"/>
</dbReference>
<accession>A0ABP9RSD5</accession>
<name>A0ABP9RSD5_9ACTN</name>
<gene>
    <name evidence="1" type="ORF">GCM10023322_26610</name>
</gene>
<reference evidence="2" key="1">
    <citation type="journal article" date="2019" name="Int. J. Syst. Evol. Microbiol.">
        <title>The Global Catalogue of Microorganisms (GCM) 10K type strain sequencing project: providing services to taxonomists for standard genome sequencing and annotation.</title>
        <authorList>
            <consortium name="The Broad Institute Genomics Platform"/>
            <consortium name="The Broad Institute Genome Sequencing Center for Infectious Disease"/>
            <person name="Wu L."/>
            <person name="Ma J."/>
        </authorList>
    </citation>
    <scope>NUCLEOTIDE SEQUENCE [LARGE SCALE GENOMIC DNA]</scope>
    <source>
        <strain evidence="2">JCM 18304</strain>
    </source>
</reference>
<evidence type="ECO:0000313" key="1">
    <source>
        <dbReference type="EMBL" id="GAA5184653.1"/>
    </source>
</evidence>
<protein>
    <submittedName>
        <fullName evidence="1">Uncharacterized protein</fullName>
    </submittedName>
</protein>
<dbReference type="EMBL" id="BAABJQ010000006">
    <property type="protein sequence ID" value="GAA5184653.1"/>
    <property type="molecule type" value="Genomic_DNA"/>
</dbReference>
<keyword evidence="2" id="KW-1185">Reference proteome</keyword>
<dbReference type="InterPro" id="IPR036913">
    <property type="entry name" value="YegP-like_sf"/>
</dbReference>
<comment type="caution">
    <text evidence="1">The sequence shown here is derived from an EMBL/GenBank/DDBJ whole genome shotgun (WGS) entry which is preliminary data.</text>
</comment>
<dbReference type="SUPFAM" id="SSF160113">
    <property type="entry name" value="YegP-like"/>
    <property type="match status" value="1"/>
</dbReference>
<dbReference type="RefSeq" id="WP_345629353.1">
    <property type="nucleotide sequence ID" value="NZ_BAABJQ010000006.1"/>
</dbReference>
<proteinExistence type="predicted"/>
<sequence length="152" mass="16744">MSQVRFQVLFGPFQPQPQPQLMGGRAAARLIPDDPTPGGYAWRLIAANNRELGRSALGFVSYQLARRGIGQLKQGIDRLVQHSTVDPSTRRWGWLFDLDGAVVAVSGRWYERELHGRLGAAKFVTLAPGAELTDGVVRLPSRHGEPFVEGAR</sequence>